<feature type="domain" description="Electron transfer flavoprotein alpha/beta-subunit N-terminal" evidence="4">
    <location>
        <begin position="23"/>
        <end position="206"/>
    </location>
</feature>
<dbReference type="EMBL" id="NXGL01000007">
    <property type="protein sequence ID" value="PIM95090.1"/>
    <property type="molecule type" value="Genomic_DNA"/>
</dbReference>
<gene>
    <name evidence="5" type="primary">etfB</name>
    <name evidence="5" type="ORF">MAGCAS_81</name>
</gene>
<dbReference type="Gene3D" id="3.40.50.620">
    <property type="entry name" value="HUPs"/>
    <property type="match status" value="1"/>
</dbReference>
<accession>A0ABX4MF72</accession>
<sequence>MKVVVTVKIIYDLEVKPVADNGILNYKTAKRMIDPIDEANIAAVIKFKEIVPSIVITAICLSKEPDSDLLRNVLNMGVDEVVFVKINNYNELVVDGLTRAKLLKRLLVAEKYDLVLTGKSSSDNNSGFVGSALTTFLGWRQLYCVCELVDNKADQLTARCKLRNRIMTFVVKLPCVLVCEFDKPERSVSTFDSTKVVNNQKKIKDVGKLNLTCCPCIFVVNYVVPNKVRKGKVIDNVDTLMTTLFG</sequence>
<dbReference type="SUPFAM" id="SSF52402">
    <property type="entry name" value="Adenine nucleotide alpha hydrolases-like"/>
    <property type="match status" value="1"/>
</dbReference>
<keyword evidence="6" id="KW-1185">Reference proteome</keyword>
<protein>
    <submittedName>
        <fullName evidence="5">Electron transfer flavoprotein small subunit</fullName>
    </submittedName>
</protein>
<comment type="similarity">
    <text evidence="1">Belongs to the ETF beta-subunit/FixA family.</text>
</comment>
<reference evidence="5" key="1">
    <citation type="submission" date="2017-09" db="EMBL/GenBank/DDBJ databases">
        <authorList>
            <person name="Campbell M.A."/>
            <person name="Lukasik P."/>
            <person name="Simon C."/>
            <person name="McCutcheon J.P."/>
        </authorList>
    </citation>
    <scope>NUCLEOTIDE SEQUENCE [LARGE SCALE GENOMIC DNA]</scope>
    <source>
        <strain evidence="5">MAGCAS</strain>
    </source>
</reference>
<evidence type="ECO:0000313" key="6">
    <source>
        <dbReference type="Proteomes" id="UP000229707"/>
    </source>
</evidence>
<evidence type="ECO:0000259" key="4">
    <source>
        <dbReference type="SMART" id="SM00893"/>
    </source>
</evidence>
<keyword evidence="3" id="KW-0249">Electron transport</keyword>
<organism evidence="5 6">
    <name type="scientific">Candidatus Hodgkinia cicadicola</name>
    <dbReference type="NCBI Taxonomy" id="573658"/>
    <lineage>
        <taxon>Bacteria</taxon>
        <taxon>Pseudomonadati</taxon>
        <taxon>Pseudomonadota</taxon>
        <taxon>Alphaproteobacteria</taxon>
        <taxon>Hyphomicrobiales</taxon>
        <taxon>Candidatus Hodgkinia</taxon>
    </lineage>
</organism>
<dbReference type="InterPro" id="IPR014730">
    <property type="entry name" value="ETF_a/b_N"/>
</dbReference>
<dbReference type="InterPro" id="IPR012255">
    <property type="entry name" value="ETF_b"/>
</dbReference>
<dbReference type="PANTHER" id="PTHR21294:SF8">
    <property type="entry name" value="ELECTRON TRANSFER FLAVOPROTEIN SUBUNIT BETA"/>
    <property type="match status" value="1"/>
</dbReference>
<dbReference type="SMART" id="SM00893">
    <property type="entry name" value="ETF"/>
    <property type="match status" value="1"/>
</dbReference>
<keyword evidence="2" id="KW-0813">Transport</keyword>
<proteinExistence type="inferred from homology"/>
<dbReference type="Proteomes" id="UP000229707">
    <property type="component" value="Unassembled WGS sequence"/>
</dbReference>
<evidence type="ECO:0000256" key="3">
    <source>
        <dbReference type="ARBA" id="ARBA00022982"/>
    </source>
</evidence>
<evidence type="ECO:0000256" key="2">
    <source>
        <dbReference type="ARBA" id="ARBA00022448"/>
    </source>
</evidence>
<dbReference type="PANTHER" id="PTHR21294">
    <property type="entry name" value="ELECTRON TRANSFER FLAVOPROTEIN BETA-SUBUNIT"/>
    <property type="match status" value="1"/>
</dbReference>
<dbReference type="InterPro" id="IPR014729">
    <property type="entry name" value="Rossmann-like_a/b/a_fold"/>
</dbReference>
<comment type="caution">
    <text evidence="5">The sequence shown here is derived from an EMBL/GenBank/DDBJ whole genome shotgun (WGS) entry which is preliminary data.</text>
</comment>
<name>A0ABX4MF72_9HYPH</name>
<evidence type="ECO:0000256" key="1">
    <source>
        <dbReference type="ARBA" id="ARBA00007557"/>
    </source>
</evidence>
<dbReference type="Pfam" id="PF01012">
    <property type="entry name" value="ETF"/>
    <property type="match status" value="1"/>
</dbReference>
<evidence type="ECO:0000313" key="5">
    <source>
        <dbReference type="EMBL" id="PIM95090.1"/>
    </source>
</evidence>